<sequence length="235" mass="26763">MSRAERLLQLMQVLRRHQAPVRGQVLAETLDISLRTLYRDIASLQAQGARIEGEPGLGYQLRPGFTLPPLMFTEEEIEALVLGLRWVSERADTQLAEAAREVSAKVATVIPQELRRELEASSLLIGPSKPKPEGDEELAQIRRAIRGERKLGITYRDLRGGDSTRTIWPFALGFFEHTRVVVAWCELRNTFRHFRTDRIQSLSVSEERYPRHRRALLEAWREAEGLGVKLTADGN</sequence>
<accession>A0ABQ5QEU9</accession>
<dbReference type="InterPro" id="IPR051534">
    <property type="entry name" value="CBASS_pafABC_assoc_protein"/>
</dbReference>
<dbReference type="SUPFAM" id="SSF46785">
    <property type="entry name" value="Winged helix' DNA-binding domain"/>
    <property type="match status" value="1"/>
</dbReference>
<dbReference type="InterPro" id="IPR026881">
    <property type="entry name" value="WYL_dom"/>
</dbReference>
<feature type="domain" description="Helix-turn-helix type 11" evidence="1">
    <location>
        <begin position="6"/>
        <end position="60"/>
    </location>
</feature>
<evidence type="ECO:0000259" key="1">
    <source>
        <dbReference type="Pfam" id="PF08279"/>
    </source>
</evidence>
<keyword evidence="4" id="KW-1185">Reference proteome</keyword>
<dbReference type="Pfam" id="PF13280">
    <property type="entry name" value="WYL"/>
    <property type="match status" value="1"/>
</dbReference>
<protein>
    <submittedName>
        <fullName evidence="3">Transcriptional regulator</fullName>
    </submittedName>
</protein>
<dbReference type="PROSITE" id="PS52050">
    <property type="entry name" value="WYL"/>
    <property type="match status" value="1"/>
</dbReference>
<feature type="domain" description="WYL" evidence="2">
    <location>
        <begin position="138"/>
        <end position="203"/>
    </location>
</feature>
<reference evidence="3 4" key="1">
    <citation type="journal article" date="2023" name="Antonie Van Leeuwenhoek">
        <title>Mesoterricola silvestris gen. nov., sp. nov., Mesoterricola sediminis sp. nov., Geothrix oryzae sp. nov., Geothrix edaphica sp. nov., Geothrix rubra sp. nov., and Geothrix limicola sp. nov., six novel members of Acidobacteriota isolated from soils.</title>
        <authorList>
            <person name="Itoh H."/>
            <person name="Sugisawa Y."/>
            <person name="Mise K."/>
            <person name="Xu Z."/>
            <person name="Kuniyasu M."/>
            <person name="Ushijima N."/>
            <person name="Kawano K."/>
            <person name="Kobayashi E."/>
            <person name="Shiratori Y."/>
            <person name="Masuda Y."/>
            <person name="Senoo K."/>
        </authorList>
    </citation>
    <scope>NUCLEOTIDE SEQUENCE [LARGE SCALE GENOMIC DNA]</scope>
    <source>
        <strain evidence="3 4">Red804</strain>
    </source>
</reference>
<evidence type="ECO:0000313" key="4">
    <source>
        <dbReference type="Proteomes" id="UP001165069"/>
    </source>
</evidence>
<dbReference type="EMBL" id="BSDE01000003">
    <property type="protein sequence ID" value="GLH73372.1"/>
    <property type="molecule type" value="Genomic_DNA"/>
</dbReference>
<dbReference type="InterPro" id="IPR036388">
    <property type="entry name" value="WH-like_DNA-bd_sf"/>
</dbReference>
<dbReference type="RefSeq" id="WP_285574373.1">
    <property type="nucleotide sequence ID" value="NZ_BSDE01000003.1"/>
</dbReference>
<dbReference type="Pfam" id="PF08279">
    <property type="entry name" value="HTH_11"/>
    <property type="match status" value="1"/>
</dbReference>
<dbReference type="Proteomes" id="UP001165069">
    <property type="component" value="Unassembled WGS sequence"/>
</dbReference>
<proteinExistence type="predicted"/>
<dbReference type="PANTHER" id="PTHR34580">
    <property type="match status" value="1"/>
</dbReference>
<evidence type="ECO:0000259" key="2">
    <source>
        <dbReference type="Pfam" id="PF13280"/>
    </source>
</evidence>
<dbReference type="PANTHER" id="PTHR34580:SF3">
    <property type="entry name" value="PROTEIN PAFB"/>
    <property type="match status" value="1"/>
</dbReference>
<evidence type="ECO:0000313" key="3">
    <source>
        <dbReference type="EMBL" id="GLH73372.1"/>
    </source>
</evidence>
<dbReference type="InterPro" id="IPR013196">
    <property type="entry name" value="HTH_11"/>
</dbReference>
<gene>
    <name evidence="3" type="ORF">GETHLI_18740</name>
</gene>
<dbReference type="InterPro" id="IPR036390">
    <property type="entry name" value="WH_DNA-bd_sf"/>
</dbReference>
<organism evidence="3 4">
    <name type="scientific">Geothrix limicola</name>
    <dbReference type="NCBI Taxonomy" id="2927978"/>
    <lineage>
        <taxon>Bacteria</taxon>
        <taxon>Pseudomonadati</taxon>
        <taxon>Acidobacteriota</taxon>
        <taxon>Holophagae</taxon>
        <taxon>Holophagales</taxon>
        <taxon>Holophagaceae</taxon>
        <taxon>Geothrix</taxon>
    </lineage>
</organism>
<name>A0ABQ5QEU9_9BACT</name>
<dbReference type="Gene3D" id="1.10.10.10">
    <property type="entry name" value="Winged helix-like DNA-binding domain superfamily/Winged helix DNA-binding domain"/>
    <property type="match status" value="1"/>
</dbReference>
<comment type="caution">
    <text evidence="3">The sequence shown here is derived from an EMBL/GenBank/DDBJ whole genome shotgun (WGS) entry which is preliminary data.</text>
</comment>